<dbReference type="VEuPathDB" id="VectorBase:AARA017823"/>
<dbReference type="EMBL" id="APCN01002147">
    <property type="status" value="NOT_ANNOTATED_CDS"/>
    <property type="molecule type" value="Genomic_DNA"/>
</dbReference>
<reference evidence="2" key="1">
    <citation type="submission" date="2022-08" db="UniProtKB">
        <authorList>
            <consortium name="EnsemblMetazoa"/>
        </authorList>
    </citation>
    <scope>IDENTIFICATION</scope>
    <source>
        <strain evidence="2">Dongola</strain>
    </source>
</reference>
<organism evidence="2 3">
    <name type="scientific">Anopheles arabiensis</name>
    <name type="common">Mosquito</name>
    <dbReference type="NCBI Taxonomy" id="7173"/>
    <lineage>
        <taxon>Eukaryota</taxon>
        <taxon>Metazoa</taxon>
        <taxon>Ecdysozoa</taxon>
        <taxon>Arthropoda</taxon>
        <taxon>Hexapoda</taxon>
        <taxon>Insecta</taxon>
        <taxon>Pterygota</taxon>
        <taxon>Neoptera</taxon>
        <taxon>Endopterygota</taxon>
        <taxon>Diptera</taxon>
        <taxon>Nematocera</taxon>
        <taxon>Culicoidea</taxon>
        <taxon>Culicidae</taxon>
        <taxon>Anophelinae</taxon>
        <taxon>Anopheles</taxon>
    </lineage>
</organism>
<name>A0A453YJF3_ANOAR</name>
<dbReference type="AlphaFoldDB" id="A0A453YJF3"/>
<accession>A0A453YJF3</accession>
<keyword evidence="3" id="KW-1185">Reference proteome</keyword>
<evidence type="ECO:0000313" key="2">
    <source>
        <dbReference type="EnsemblMetazoa" id="AARA017823-PA"/>
    </source>
</evidence>
<feature type="compositionally biased region" description="Polar residues" evidence="1">
    <location>
        <begin position="22"/>
        <end position="36"/>
    </location>
</feature>
<protein>
    <submittedName>
        <fullName evidence="2">Uncharacterized protein</fullName>
    </submittedName>
</protein>
<dbReference type="Proteomes" id="UP000075840">
    <property type="component" value="Unassembled WGS sequence"/>
</dbReference>
<feature type="region of interest" description="Disordered" evidence="1">
    <location>
        <begin position="1"/>
        <end position="36"/>
    </location>
</feature>
<evidence type="ECO:0000313" key="3">
    <source>
        <dbReference type="Proteomes" id="UP000075840"/>
    </source>
</evidence>
<dbReference type="EnsemblMetazoa" id="AARA017823-RA">
    <property type="protein sequence ID" value="AARA017823-PA"/>
    <property type="gene ID" value="AARA017823"/>
</dbReference>
<feature type="compositionally biased region" description="Polar residues" evidence="1">
    <location>
        <begin position="1"/>
        <end position="15"/>
    </location>
</feature>
<sequence length="36" mass="3927">MIGEVQQNTNPNGQQFVGVCGTKSSPVKRSMFKNQS</sequence>
<proteinExistence type="predicted"/>
<evidence type="ECO:0000256" key="1">
    <source>
        <dbReference type="SAM" id="MobiDB-lite"/>
    </source>
</evidence>